<keyword evidence="7" id="KW-1185">Reference proteome</keyword>
<evidence type="ECO:0000256" key="3">
    <source>
        <dbReference type="ARBA" id="ARBA00023004"/>
    </source>
</evidence>
<sequence>MTGALEARTELAIHAERCVHQRVRGAACRACVDACPTAAWQMSDDGLAFDPEACDACGLCVAACPTEALELPAPQPLLQRCEQMPPAAWWRCERAGLPGRPSTACLLALSPAWLHLASRRLGVHDHVFVPGACSRCERGAGLAEWQRQWRGQAALAASQGFALRLRLAPAADWPAAHDTGAPADASRRRFFARAATPAAPRVAGALNSAREDVWTDAPATSPAQPAPPLWRVDFERARCTLCLACTRVCPVNAIFFEAEGADSTATGFGFDLQRCTGCGLCSAVCEDGALSQPAAGQQPDAPPLDVPAHWPVVTRRCPHCRIDFRQFVESGDASNSVTTCPTCSQGRPFHADRIVQADSST</sequence>
<feature type="domain" description="4Fe-4S ferredoxin-type" evidence="5">
    <location>
        <begin position="230"/>
        <end position="259"/>
    </location>
</feature>
<dbReference type="PANTHER" id="PTHR43687:SF1">
    <property type="entry name" value="FERREDOXIN III"/>
    <property type="match status" value="1"/>
</dbReference>
<dbReference type="GO" id="GO:0051539">
    <property type="term" value="F:4 iron, 4 sulfur cluster binding"/>
    <property type="evidence" value="ECO:0007669"/>
    <property type="project" value="UniProtKB-KW"/>
</dbReference>
<evidence type="ECO:0000313" key="7">
    <source>
        <dbReference type="Proteomes" id="UP000589716"/>
    </source>
</evidence>
<dbReference type="GO" id="GO:0046872">
    <property type="term" value="F:metal ion binding"/>
    <property type="evidence" value="ECO:0007669"/>
    <property type="project" value="UniProtKB-KW"/>
</dbReference>
<dbReference type="Gene3D" id="3.30.70.20">
    <property type="match status" value="1"/>
</dbReference>
<name>A0A853IVJ1_9BURK</name>
<evidence type="ECO:0000256" key="4">
    <source>
        <dbReference type="ARBA" id="ARBA00023014"/>
    </source>
</evidence>
<dbReference type="AlphaFoldDB" id="A0A853IVJ1"/>
<dbReference type="Proteomes" id="UP000589716">
    <property type="component" value="Unassembled WGS sequence"/>
</dbReference>
<dbReference type="InterPro" id="IPR017896">
    <property type="entry name" value="4Fe4S_Fe-S-bd"/>
</dbReference>
<dbReference type="RefSeq" id="WP_180550008.1">
    <property type="nucleotide sequence ID" value="NZ_JACCKX010000001.1"/>
</dbReference>
<keyword evidence="4" id="KW-0411">Iron-sulfur</keyword>
<keyword evidence="3" id="KW-0408">Iron</keyword>
<dbReference type="Pfam" id="PF00037">
    <property type="entry name" value="Fer4"/>
    <property type="match status" value="1"/>
</dbReference>
<dbReference type="InterPro" id="IPR017900">
    <property type="entry name" value="4Fe4S_Fe_S_CS"/>
</dbReference>
<feature type="domain" description="4Fe-4S ferredoxin-type" evidence="5">
    <location>
        <begin position="45"/>
        <end position="74"/>
    </location>
</feature>
<gene>
    <name evidence="6" type="ORF">H0I39_06810</name>
</gene>
<evidence type="ECO:0000256" key="1">
    <source>
        <dbReference type="ARBA" id="ARBA00022485"/>
    </source>
</evidence>
<dbReference type="PROSITE" id="PS00198">
    <property type="entry name" value="4FE4S_FER_1"/>
    <property type="match status" value="3"/>
</dbReference>
<dbReference type="PROSITE" id="PS51379">
    <property type="entry name" value="4FE4S_FER_2"/>
    <property type="match status" value="3"/>
</dbReference>
<keyword evidence="1" id="KW-0004">4Fe-4S</keyword>
<dbReference type="InterPro" id="IPR050572">
    <property type="entry name" value="Fe-S_Ferredoxin"/>
</dbReference>
<protein>
    <submittedName>
        <fullName evidence="6">4Fe-4S binding protein</fullName>
    </submittedName>
</protein>
<dbReference type="EMBL" id="JACCKX010000001">
    <property type="protein sequence ID" value="NZA01547.1"/>
    <property type="molecule type" value="Genomic_DNA"/>
</dbReference>
<proteinExistence type="predicted"/>
<dbReference type="SUPFAM" id="SSF54862">
    <property type="entry name" value="4Fe-4S ferredoxins"/>
    <property type="match status" value="1"/>
</dbReference>
<accession>A0A853IVJ1</accession>
<comment type="caution">
    <text evidence="6">The sequence shown here is derived from an EMBL/GenBank/DDBJ whole genome shotgun (WGS) entry which is preliminary data.</text>
</comment>
<dbReference type="Gene3D" id="3.30.70.3270">
    <property type="match status" value="1"/>
</dbReference>
<dbReference type="PANTHER" id="PTHR43687">
    <property type="entry name" value="ADENYLYLSULFATE REDUCTASE, BETA SUBUNIT"/>
    <property type="match status" value="1"/>
</dbReference>
<reference evidence="6 7" key="1">
    <citation type="submission" date="2020-07" db="EMBL/GenBank/DDBJ databases">
        <authorList>
            <person name="Maaloum M."/>
        </authorList>
    </citation>
    <scope>NUCLEOTIDE SEQUENCE [LARGE SCALE GENOMIC DNA]</scope>
    <source>
        <strain evidence="6 7">GCS-AN-3</strain>
    </source>
</reference>
<feature type="domain" description="4Fe-4S ferredoxin-type" evidence="5">
    <location>
        <begin position="266"/>
        <end position="295"/>
    </location>
</feature>
<keyword evidence="2" id="KW-0479">Metal-binding</keyword>
<evidence type="ECO:0000313" key="6">
    <source>
        <dbReference type="EMBL" id="NZA01547.1"/>
    </source>
</evidence>
<dbReference type="Pfam" id="PF12838">
    <property type="entry name" value="Fer4_7"/>
    <property type="match status" value="1"/>
</dbReference>
<evidence type="ECO:0000256" key="2">
    <source>
        <dbReference type="ARBA" id="ARBA00022723"/>
    </source>
</evidence>
<organism evidence="6 7">
    <name type="scientific">Ottowia beijingensis</name>
    <dbReference type="NCBI Taxonomy" id="1207057"/>
    <lineage>
        <taxon>Bacteria</taxon>
        <taxon>Pseudomonadati</taxon>
        <taxon>Pseudomonadota</taxon>
        <taxon>Betaproteobacteria</taxon>
        <taxon>Burkholderiales</taxon>
        <taxon>Comamonadaceae</taxon>
        <taxon>Ottowia</taxon>
    </lineage>
</organism>
<evidence type="ECO:0000259" key="5">
    <source>
        <dbReference type="PROSITE" id="PS51379"/>
    </source>
</evidence>